<evidence type="ECO:0000256" key="3">
    <source>
        <dbReference type="ARBA" id="ARBA00022519"/>
    </source>
</evidence>
<keyword evidence="2" id="KW-1003">Cell membrane</keyword>
<dbReference type="PANTHER" id="PTHR30625">
    <property type="entry name" value="PROTEIN TOLQ"/>
    <property type="match status" value="1"/>
</dbReference>
<comment type="similarity">
    <text evidence="9">Belongs to the exbB/tolQ family.</text>
</comment>
<dbReference type="NCBIfam" id="TIGR02796">
    <property type="entry name" value="tolQ"/>
    <property type="match status" value="1"/>
</dbReference>
<evidence type="ECO:0000256" key="4">
    <source>
        <dbReference type="ARBA" id="ARBA00022618"/>
    </source>
</evidence>
<dbReference type="InterPro" id="IPR050790">
    <property type="entry name" value="ExbB/TolQ_transport"/>
</dbReference>
<evidence type="ECO:0000259" key="11">
    <source>
        <dbReference type="Pfam" id="PF01618"/>
    </source>
</evidence>
<dbReference type="GO" id="GO:0051301">
    <property type="term" value="P:cell division"/>
    <property type="evidence" value="ECO:0007669"/>
    <property type="project" value="UniProtKB-KW"/>
</dbReference>
<dbReference type="InterPro" id="IPR002898">
    <property type="entry name" value="MotA_ExbB_proton_chnl"/>
</dbReference>
<keyword evidence="5 10" id="KW-0812">Transmembrane</keyword>
<feature type="transmembrane region" description="Helical" evidence="10">
    <location>
        <begin position="145"/>
        <end position="166"/>
    </location>
</feature>
<feature type="transmembrane region" description="Helical" evidence="10">
    <location>
        <begin position="26"/>
        <end position="48"/>
    </location>
</feature>
<keyword evidence="7 10" id="KW-0472">Membrane</keyword>
<dbReference type="OrthoDB" id="9805133at2"/>
<feature type="domain" description="MotA/TolQ/ExbB proton channel" evidence="11">
    <location>
        <begin position="116"/>
        <end position="223"/>
    </location>
</feature>
<evidence type="ECO:0000256" key="8">
    <source>
        <dbReference type="ARBA" id="ARBA00023306"/>
    </source>
</evidence>
<dbReference type="RefSeq" id="WP_005008337.1">
    <property type="nucleotide sequence ID" value="NZ_HG422173.1"/>
</dbReference>
<accession>M1YYQ8</accession>
<keyword evidence="9" id="KW-0813">Transport</keyword>
<evidence type="ECO:0000313" key="12">
    <source>
        <dbReference type="EMBL" id="CCQ90616.1"/>
    </source>
</evidence>
<evidence type="ECO:0000313" key="13">
    <source>
        <dbReference type="Proteomes" id="UP000011704"/>
    </source>
</evidence>
<name>M1YYQ8_NITG3</name>
<comment type="subcellular location">
    <subcellularLocation>
        <location evidence="1">Cell membrane</location>
        <topology evidence="1">Multi-pass membrane protein</topology>
    </subcellularLocation>
    <subcellularLocation>
        <location evidence="9">Membrane</location>
        <topology evidence="9">Multi-pass membrane protein</topology>
    </subcellularLocation>
</comment>
<keyword evidence="3" id="KW-0997">Cell inner membrane</keyword>
<gene>
    <name evidence="12" type="primary">tolQ</name>
    <name evidence="12" type="ORF">NITGR_330014</name>
</gene>
<dbReference type="GO" id="GO:0017038">
    <property type="term" value="P:protein import"/>
    <property type="evidence" value="ECO:0007669"/>
    <property type="project" value="TreeGrafter"/>
</dbReference>
<feature type="transmembrane region" description="Helical" evidence="10">
    <location>
        <begin position="186"/>
        <end position="211"/>
    </location>
</feature>
<evidence type="ECO:0000256" key="2">
    <source>
        <dbReference type="ARBA" id="ARBA00022475"/>
    </source>
</evidence>
<evidence type="ECO:0000256" key="10">
    <source>
        <dbReference type="SAM" id="Phobius"/>
    </source>
</evidence>
<sequence length="244" mass="27078">METLNPSTMPLSIFEMVSRSSTMAKAVLVLLLIFSIVSWAIILTKFIAYRKAKQEDQSFLRVFSQSSSLVNIYNFSQKLKYSPVARVFLTGYSELYRYSGSNDQGREAGMTREVALSEQDLKGIGLSLTKAINHEIERLAHRLDFLATTGSTTPFIGLFGTVWGIMHSFRMIGVKGSASIGGVAPGIAEALIATAAGLFAAIPAVVFYNYLNAKIRGFTARMDDFSRDFLFMSEKDFLRKPVDY</sequence>
<protein>
    <submittedName>
        <fullName evidence="12">Protein TolQ</fullName>
    </submittedName>
</protein>
<keyword evidence="8" id="KW-0131">Cell cycle</keyword>
<dbReference type="Proteomes" id="UP000011704">
    <property type="component" value="Unassembled WGS sequence"/>
</dbReference>
<dbReference type="InterPro" id="IPR014163">
    <property type="entry name" value="Tol-Pal_TolQ"/>
</dbReference>
<dbReference type="HOGENOM" id="CLU_053325_2_2_0"/>
<organism evidence="12 13">
    <name type="scientific">Nitrospina gracilis (strain 3/211)</name>
    <dbReference type="NCBI Taxonomy" id="1266370"/>
    <lineage>
        <taxon>Bacteria</taxon>
        <taxon>Pseudomonadati</taxon>
        <taxon>Nitrospinota/Tectimicrobiota group</taxon>
        <taxon>Nitrospinota</taxon>
        <taxon>Nitrospinia</taxon>
        <taxon>Nitrospinales</taxon>
        <taxon>Nitrospinaceae</taxon>
        <taxon>Nitrospina</taxon>
    </lineage>
</organism>
<dbReference type="PANTHER" id="PTHR30625:SF3">
    <property type="entry name" value="TOL-PAL SYSTEM PROTEIN TOLQ"/>
    <property type="match status" value="1"/>
</dbReference>
<evidence type="ECO:0000256" key="1">
    <source>
        <dbReference type="ARBA" id="ARBA00004651"/>
    </source>
</evidence>
<evidence type="ECO:0000256" key="9">
    <source>
        <dbReference type="RuleBase" id="RU004057"/>
    </source>
</evidence>
<comment type="caution">
    <text evidence="12">The sequence shown here is derived from an EMBL/GenBank/DDBJ whole genome shotgun (WGS) entry which is preliminary data.</text>
</comment>
<dbReference type="EMBL" id="CAQJ01000037">
    <property type="protein sequence ID" value="CCQ90616.1"/>
    <property type="molecule type" value="Genomic_DNA"/>
</dbReference>
<dbReference type="InParanoid" id="M1YYQ8"/>
<dbReference type="GO" id="GO:0005886">
    <property type="term" value="C:plasma membrane"/>
    <property type="evidence" value="ECO:0007669"/>
    <property type="project" value="UniProtKB-SubCell"/>
</dbReference>
<keyword evidence="4" id="KW-0132">Cell division</keyword>
<evidence type="ECO:0000256" key="5">
    <source>
        <dbReference type="ARBA" id="ARBA00022692"/>
    </source>
</evidence>
<dbReference type="Pfam" id="PF01618">
    <property type="entry name" value="MotA_ExbB"/>
    <property type="match status" value="1"/>
</dbReference>
<evidence type="ECO:0000256" key="6">
    <source>
        <dbReference type="ARBA" id="ARBA00022989"/>
    </source>
</evidence>
<dbReference type="STRING" id="1266370.NITGR_330014"/>
<reference evidence="12 13" key="1">
    <citation type="journal article" date="2013" name="Front. Microbiol.">
        <title>The genome of Nitrospina gracilis illuminates the metabolism and evolution of the major marine nitrite oxidizer.</title>
        <authorList>
            <person name="Luecker S."/>
            <person name="Nowka B."/>
            <person name="Rattei T."/>
            <person name="Spieck E."/>
            <person name="and Daims H."/>
        </authorList>
    </citation>
    <scope>NUCLEOTIDE SEQUENCE [LARGE SCALE GENOMIC DNA]</scope>
    <source>
        <strain evidence="12 13">3/211</strain>
    </source>
</reference>
<proteinExistence type="inferred from homology"/>
<dbReference type="GO" id="GO:0043213">
    <property type="term" value="P:bacteriocin transport"/>
    <property type="evidence" value="ECO:0007669"/>
    <property type="project" value="InterPro"/>
</dbReference>
<evidence type="ECO:0000256" key="7">
    <source>
        <dbReference type="ARBA" id="ARBA00023136"/>
    </source>
</evidence>
<keyword evidence="13" id="KW-1185">Reference proteome</keyword>
<dbReference type="AlphaFoldDB" id="M1YYQ8"/>
<keyword evidence="9" id="KW-0653">Protein transport</keyword>
<dbReference type="FunCoup" id="M1YYQ8">
    <property type="interactions" value="249"/>
</dbReference>
<keyword evidence="6 10" id="KW-1133">Transmembrane helix</keyword>